<keyword evidence="7" id="KW-0808">Transferase</keyword>
<gene>
    <name evidence="17" type="ORF">D7Z94_04445</name>
</gene>
<evidence type="ECO:0000256" key="1">
    <source>
        <dbReference type="ARBA" id="ARBA00000085"/>
    </source>
</evidence>
<dbReference type="RefSeq" id="WP_120710302.1">
    <property type="nucleotide sequence ID" value="NZ_RBCJ01000001.1"/>
</dbReference>
<dbReference type="GO" id="GO:0005886">
    <property type="term" value="C:plasma membrane"/>
    <property type="evidence" value="ECO:0007669"/>
    <property type="project" value="UniProtKB-SubCell"/>
</dbReference>
<dbReference type="SMART" id="SM00387">
    <property type="entry name" value="HATPase_c"/>
    <property type="match status" value="1"/>
</dbReference>
<dbReference type="InterPro" id="IPR000700">
    <property type="entry name" value="PAS-assoc_C"/>
</dbReference>
<dbReference type="InterPro" id="IPR003594">
    <property type="entry name" value="HATPase_dom"/>
</dbReference>
<dbReference type="GO" id="GO:0000166">
    <property type="term" value="F:nucleotide binding"/>
    <property type="evidence" value="ECO:0007669"/>
    <property type="project" value="UniProtKB-KW"/>
</dbReference>
<keyword evidence="13" id="KW-0472">Membrane</keyword>
<dbReference type="PROSITE" id="PS50112">
    <property type="entry name" value="PAS"/>
    <property type="match status" value="2"/>
</dbReference>
<evidence type="ECO:0000256" key="3">
    <source>
        <dbReference type="ARBA" id="ARBA00012438"/>
    </source>
</evidence>
<dbReference type="Gene3D" id="2.10.70.100">
    <property type="match status" value="2"/>
</dbReference>
<dbReference type="FunFam" id="2.10.70.100:FF:000001">
    <property type="entry name" value="Sensory transduction histidine kinase"/>
    <property type="match status" value="1"/>
</dbReference>
<dbReference type="InterPro" id="IPR035965">
    <property type="entry name" value="PAS-like_dom_sf"/>
</dbReference>
<feature type="domain" description="PAC" evidence="16">
    <location>
        <begin position="195"/>
        <end position="246"/>
    </location>
</feature>
<proteinExistence type="predicted"/>
<evidence type="ECO:0000256" key="7">
    <source>
        <dbReference type="ARBA" id="ARBA00022679"/>
    </source>
</evidence>
<dbReference type="InterPro" id="IPR001610">
    <property type="entry name" value="PAC"/>
</dbReference>
<dbReference type="GO" id="GO:0004673">
    <property type="term" value="F:protein histidine kinase activity"/>
    <property type="evidence" value="ECO:0007669"/>
    <property type="project" value="UniProtKB-EC"/>
</dbReference>
<dbReference type="EMBL" id="RBCJ01000001">
    <property type="protein sequence ID" value="RKN83095.1"/>
    <property type="molecule type" value="Genomic_DNA"/>
</dbReference>
<keyword evidence="4" id="KW-1003">Cell membrane</keyword>
<dbReference type="PANTHER" id="PTHR43304:SF1">
    <property type="entry name" value="PAC DOMAIN-CONTAINING PROTEIN"/>
    <property type="match status" value="1"/>
</dbReference>
<evidence type="ECO:0000256" key="9">
    <source>
        <dbReference type="ARBA" id="ARBA00022737"/>
    </source>
</evidence>
<comment type="subcellular location">
    <subcellularLocation>
        <location evidence="2">Cell inner membrane</location>
        <topology evidence="2">Multi-pass membrane protein</topology>
    </subcellularLocation>
</comment>
<dbReference type="SMART" id="SM00091">
    <property type="entry name" value="PAS"/>
    <property type="match status" value="3"/>
</dbReference>
<dbReference type="SUPFAM" id="SSF55785">
    <property type="entry name" value="PYP-like sensor domain (PAS domain)"/>
    <property type="match status" value="4"/>
</dbReference>
<evidence type="ECO:0000313" key="17">
    <source>
        <dbReference type="EMBL" id="RKN83095.1"/>
    </source>
</evidence>
<protein>
    <recommendedName>
        <fullName evidence="3">histidine kinase</fullName>
        <ecNumber evidence="3">2.7.13.3</ecNumber>
    </recommendedName>
</protein>
<evidence type="ECO:0000259" key="14">
    <source>
        <dbReference type="PROSITE" id="PS50109"/>
    </source>
</evidence>
<dbReference type="PROSITE" id="PS50113">
    <property type="entry name" value="PAC"/>
    <property type="match status" value="4"/>
</dbReference>
<keyword evidence="12" id="KW-1133">Transmembrane helix</keyword>
<dbReference type="OrthoDB" id="5522855at2"/>
<dbReference type="InterPro" id="IPR013656">
    <property type="entry name" value="PAS_4"/>
</dbReference>
<dbReference type="SMART" id="SM00086">
    <property type="entry name" value="PAC"/>
    <property type="match status" value="4"/>
</dbReference>
<feature type="domain" description="PAC" evidence="16">
    <location>
        <begin position="322"/>
        <end position="374"/>
    </location>
</feature>
<sequence>METLPLNFLIKDSPASIAIVDPNMHFISHSKTWLNEFANGHSSIIGQSYYDVIPDTPKELKRIHKECLEGKPNVNTGYKLIHSNGAVQWLKWKINAWREEDETVGGLIIVQEDITEEKRSQELLMKAKSVARIGGWEMDMVANKLYWTQVTREIHEVPTDYVPNLEEGINFYKQGKSRDTITLLVSRAMKDGTPWDTELQIVTAKGRELWVRAKGEAEVINGKCIRIYGTFQDIDESKRTALEYQKVSDRLAIATSAAKIGIWDYNVVDNILVWDDNMYDLYGVAQKDFIGAFEAWEACVHPDDKEKSLKELDMALAGTKEFNTEFRVVLSDGEIKHIKAKSTVKRDEEGNPLRMIGANWDITKLKNTQLELLRSQESFEGAFENSAVGMAIVGLDGKWIQVNKSLCKSLGYRKSELLKLTFQDITHPDDLDIDLKLLRKLIDGKRKSYQIEKRYFHKNGSIVSAVLTVTAVKNIKGALSHFISQVVDISSRIEVQDKLTKLLDITSEQNDSLLNFAHIVSHNLRSHSSNLSMLAGFLNKEENEEEQRNLIGMLLDASESLNETVLHLNDVVQVKAGTLEEMIPVNLFKTIKDVKKNLGVLLREKKARCSIDVPTTLDIIGIPAYLDSIFLNLFTNSIKYSSPERTLILKISASKIDDTIQVSFSDNGLGIDLDKHGDKLFGMYKTFHKHKDAKGIGLFITKNQIEAMNGRIEVESKVGIGTTFKIFFQIN</sequence>
<feature type="domain" description="PAS" evidence="15">
    <location>
        <begin position="247"/>
        <end position="319"/>
    </location>
</feature>
<organism evidence="17 18">
    <name type="scientific">Ulvibacterium marinum</name>
    <dbReference type="NCBI Taxonomy" id="2419782"/>
    <lineage>
        <taxon>Bacteria</taxon>
        <taxon>Pseudomonadati</taxon>
        <taxon>Bacteroidota</taxon>
        <taxon>Flavobacteriia</taxon>
        <taxon>Flavobacteriales</taxon>
        <taxon>Flavobacteriaceae</taxon>
        <taxon>Ulvibacterium</taxon>
    </lineage>
</organism>
<name>A0A3B0C9K8_9FLAO</name>
<evidence type="ECO:0000256" key="4">
    <source>
        <dbReference type="ARBA" id="ARBA00022475"/>
    </source>
</evidence>
<comment type="caution">
    <text evidence="17">The sequence shown here is derived from an EMBL/GenBank/DDBJ whole genome shotgun (WGS) entry which is preliminary data.</text>
</comment>
<dbReference type="NCBIfam" id="TIGR00229">
    <property type="entry name" value="sensory_box"/>
    <property type="match status" value="3"/>
</dbReference>
<comment type="catalytic activity">
    <reaction evidence="1">
        <text>ATP + protein L-histidine = ADP + protein N-phospho-L-histidine.</text>
        <dbReference type="EC" id="2.7.13.3"/>
    </reaction>
</comment>
<dbReference type="Gene3D" id="3.30.565.10">
    <property type="entry name" value="Histidine kinase-like ATPase, C-terminal domain"/>
    <property type="match status" value="1"/>
</dbReference>
<dbReference type="InterPro" id="IPR000014">
    <property type="entry name" value="PAS"/>
</dbReference>
<dbReference type="AlphaFoldDB" id="A0A3B0C9K8"/>
<dbReference type="PANTHER" id="PTHR43304">
    <property type="entry name" value="PHYTOCHROME-LIKE PROTEIN CPH1"/>
    <property type="match status" value="1"/>
</dbReference>
<keyword evidence="11" id="KW-0418">Kinase</keyword>
<evidence type="ECO:0000256" key="8">
    <source>
        <dbReference type="ARBA" id="ARBA00022692"/>
    </source>
</evidence>
<evidence type="ECO:0000259" key="16">
    <source>
        <dbReference type="PROSITE" id="PS50113"/>
    </source>
</evidence>
<dbReference type="InterPro" id="IPR004358">
    <property type="entry name" value="Sig_transdc_His_kin-like_C"/>
</dbReference>
<dbReference type="PRINTS" id="PR00344">
    <property type="entry name" value="BCTRLSENSOR"/>
</dbReference>
<dbReference type="CDD" id="cd00130">
    <property type="entry name" value="PAS"/>
    <property type="match status" value="3"/>
</dbReference>
<reference evidence="17 18" key="1">
    <citation type="submission" date="2018-10" db="EMBL/GenBank/DDBJ databases">
        <title>Ulvibacterium marinum gen. nov., sp. nov., a novel marine bacterium of the family Flavobacteriaceae, isolated from a culture of the green alga Ulva prolifera.</title>
        <authorList>
            <person name="Zhang Z."/>
        </authorList>
    </citation>
    <scope>NUCLEOTIDE SEQUENCE [LARGE SCALE GENOMIC DNA]</scope>
    <source>
        <strain evidence="17 18">CCMM003</strain>
    </source>
</reference>
<keyword evidence="6" id="KW-0597">Phosphoprotein</keyword>
<dbReference type="Gene3D" id="3.30.450.20">
    <property type="entry name" value="PAS domain"/>
    <property type="match status" value="4"/>
</dbReference>
<dbReference type="Pfam" id="PF08448">
    <property type="entry name" value="PAS_4"/>
    <property type="match status" value="1"/>
</dbReference>
<feature type="domain" description="PAC" evidence="16">
    <location>
        <begin position="74"/>
        <end position="126"/>
    </location>
</feature>
<evidence type="ECO:0000256" key="2">
    <source>
        <dbReference type="ARBA" id="ARBA00004429"/>
    </source>
</evidence>
<keyword evidence="5" id="KW-0997">Cell inner membrane</keyword>
<dbReference type="SUPFAM" id="SSF55874">
    <property type="entry name" value="ATPase domain of HSP90 chaperone/DNA topoisomerase II/histidine kinase"/>
    <property type="match status" value="1"/>
</dbReference>
<keyword evidence="9" id="KW-0677">Repeat</keyword>
<keyword evidence="10" id="KW-0547">Nucleotide-binding</keyword>
<dbReference type="Pfam" id="PF02518">
    <property type="entry name" value="HATPase_c"/>
    <property type="match status" value="1"/>
</dbReference>
<dbReference type="EC" id="2.7.13.3" evidence="3"/>
<evidence type="ECO:0000256" key="5">
    <source>
        <dbReference type="ARBA" id="ARBA00022519"/>
    </source>
</evidence>
<feature type="domain" description="Histidine kinase" evidence="14">
    <location>
        <begin position="519"/>
        <end position="731"/>
    </location>
</feature>
<dbReference type="Pfam" id="PF08447">
    <property type="entry name" value="PAS_3"/>
    <property type="match status" value="1"/>
</dbReference>
<evidence type="ECO:0000256" key="12">
    <source>
        <dbReference type="ARBA" id="ARBA00022989"/>
    </source>
</evidence>
<dbReference type="InterPro" id="IPR052162">
    <property type="entry name" value="Sensor_kinase/Photoreceptor"/>
</dbReference>
<evidence type="ECO:0000256" key="6">
    <source>
        <dbReference type="ARBA" id="ARBA00022553"/>
    </source>
</evidence>
<feature type="domain" description="PAC" evidence="16">
    <location>
        <begin position="449"/>
        <end position="501"/>
    </location>
</feature>
<dbReference type="InterPro" id="IPR036890">
    <property type="entry name" value="HATPase_C_sf"/>
</dbReference>
<evidence type="ECO:0000256" key="13">
    <source>
        <dbReference type="ARBA" id="ARBA00023136"/>
    </source>
</evidence>
<evidence type="ECO:0000256" key="11">
    <source>
        <dbReference type="ARBA" id="ARBA00022777"/>
    </source>
</evidence>
<accession>A0A3B0C9K8</accession>
<dbReference type="Proteomes" id="UP000276603">
    <property type="component" value="Unassembled WGS sequence"/>
</dbReference>
<dbReference type="InterPro" id="IPR005467">
    <property type="entry name" value="His_kinase_dom"/>
</dbReference>
<dbReference type="InterPro" id="IPR013655">
    <property type="entry name" value="PAS_fold_3"/>
</dbReference>
<evidence type="ECO:0000313" key="18">
    <source>
        <dbReference type="Proteomes" id="UP000276603"/>
    </source>
</evidence>
<keyword evidence="18" id="KW-1185">Reference proteome</keyword>
<evidence type="ECO:0000259" key="15">
    <source>
        <dbReference type="PROSITE" id="PS50112"/>
    </source>
</evidence>
<feature type="domain" description="PAS" evidence="15">
    <location>
        <begin position="375"/>
        <end position="445"/>
    </location>
</feature>
<keyword evidence="8" id="KW-0812">Transmembrane</keyword>
<evidence type="ECO:0000256" key="10">
    <source>
        <dbReference type="ARBA" id="ARBA00022741"/>
    </source>
</evidence>
<dbReference type="Pfam" id="PF13426">
    <property type="entry name" value="PAS_9"/>
    <property type="match status" value="1"/>
</dbReference>
<dbReference type="PROSITE" id="PS50109">
    <property type="entry name" value="HIS_KIN"/>
    <property type="match status" value="1"/>
</dbReference>